<accession>A0AAV7MCE0</accession>
<keyword evidence="3" id="KW-1185">Reference proteome</keyword>
<reference evidence="2" key="1">
    <citation type="journal article" date="2022" name="bioRxiv">
        <title>Sequencing and chromosome-scale assembly of the giantPleurodeles waltlgenome.</title>
        <authorList>
            <person name="Brown T."/>
            <person name="Elewa A."/>
            <person name="Iarovenko S."/>
            <person name="Subramanian E."/>
            <person name="Araus A.J."/>
            <person name="Petzold A."/>
            <person name="Susuki M."/>
            <person name="Suzuki K.-i.T."/>
            <person name="Hayashi T."/>
            <person name="Toyoda A."/>
            <person name="Oliveira C."/>
            <person name="Osipova E."/>
            <person name="Leigh N.D."/>
            <person name="Simon A."/>
            <person name="Yun M.H."/>
        </authorList>
    </citation>
    <scope>NUCLEOTIDE SEQUENCE</scope>
    <source>
        <strain evidence="2">20211129_DDA</strain>
        <tissue evidence="2">Liver</tissue>
    </source>
</reference>
<organism evidence="2 3">
    <name type="scientific">Pleurodeles waltl</name>
    <name type="common">Iberian ribbed newt</name>
    <dbReference type="NCBI Taxonomy" id="8319"/>
    <lineage>
        <taxon>Eukaryota</taxon>
        <taxon>Metazoa</taxon>
        <taxon>Chordata</taxon>
        <taxon>Craniata</taxon>
        <taxon>Vertebrata</taxon>
        <taxon>Euteleostomi</taxon>
        <taxon>Amphibia</taxon>
        <taxon>Batrachia</taxon>
        <taxon>Caudata</taxon>
        <taxon>Salamandroidea</taxon>
        <taxon>Salamandridae</taxon>
        <taxon>Pleurodelinae</taxon>
        <taxon>Pleurodeles</taxon>
    </lineage>
</organism>
<dbReference type="AlphaFoldDB" id="A0AAV7MCE0"/>
<evidence type="ECO:0000256" key="1">
    <source>
        <dbReference type="SAM" id="MobiDB-lite"/>
    </source>
</evidence>
<evidence type="ECO:0000313" key="2">
    <source>
        <dbReference type="EMBL" id="KAJ1101182.1"/>
    </source>
</evidence>
<dbReference type="Proteomes" id="UP001066276">
    <property type="component" value="Chromosome 10"/>
</dbReference>
<dbReference type="EMBL" id="JANPWB010000014">
    <property type="protein sequence ID" value="KAJ1101182.1"/>
    <property type="molecule type" value="Genomic_DNA"/>
</dbReference>
<proteinExistence type="predicted"/>
<feature type="compositionally biased region" description="Basic and acidic residues" evidence="1">
    <location>
        <begin position="119"/>
        <end position="130"/>
    </location>
</feature>
<gene>
    <name evidence="2" type="ORF">NDU88_006254</name>
</gene>
<feature type="region of interest" description="Disordered" evidence="1">
    <location>
        <begin position="68"/>
        <end position="157"/>
    </location>
</feature>
<protein>
    <submittedName>
        <fullName evidence="2">Uncharacterized protein</fullName>
    </submittedName>
</protein>
<name>A0AAV7MCE0_PLEWA</name>
<comment type="caution">
    <text evidence="2">The sequence shown here is derived from an EMBL/GenBank/DDBJ whole genome shotgun (WGS) entry which is preliminary data.</text>
</comment>
<sequence length="175" mass="18056">MYLFRARGGLRRRPLQGTVGREGGLMLPAGQWRPLRSGHPAGLRRLPCGERRRAGVPVTAAVACRGLSDLSPRGRADPVGSCAEASTAGSAPTLDGQSIGLERSGEPEMRAGSRASGRRSVEDTGERMGGRDLGACPASTRGTSTGPAQGHTYGGGAGPHCAEHVWIGCSPRADC</sequence>
<evidence type="ECO:0000313" key="3">
    <source>
        <dbReference type="Proteomes" id="UP001066276"/>
    </source>
</evidence>